<dbReference type="HOGENOM" id="CLU_2910167_0_0_1"/>
<sequence length="62" mass="7121">MFYRIPAGITRPMDIVKASNVFTSARSLLRLWKKKMDSLLFASYRRFGGAGNHEETSFPCSY</sequence>
<gene>
    <name evidence="1" type="ORF">M378DRAFT_154737</name>
</gene>
<dbReference type="EMBL" id="KN818222">
    <property type="protein sequence ID" value="KIL71230.1"/>
    <property type="molecule type" value="Genomic_DNA"/>
</dbReference>
<proteinExistence type="predicted"/>
<accession>A0A0C2T5N0</accession>
<protein>
    <submittedName>
        <fullName evidence="1">Uncharacterized protein</fullName>
    </submittedName>
</protein>
<reference evidence="1 2" key="1">
    <citation type="submission" date="2014-04" db="EMBL/GenBank/DDBJ databases">
        <title>Evolutionary Origins and Diversification of the Mycorrhizal Mutualists.</title>
        <authorList>
            <consortium name="DOE Joint Genome Institute"/>
            <consortium name="Mycorrhizal Genomics Consortium"/>
            <person name="Kohler A."/>
            <person name="Kuo A."/>
            <person name="Nagy L.G."/>
            <person name="Floudas D."/>
            <person name="Copeland A."/>
            <person name="Barry K.W."/>
            <person name="Cichocki N."/>
            <person name="Veneault-Fourrey C."/>
            <person name="LaButti K."/>
            <person name="Lindquist E.A."/>
            <person name="Lipzen A."/>
            <person name="Lundell T."/>
            <person name="Morin E."/>
            <person name="Murat C."/>
            <person name="Riley R."/>
            <person name="Ohm R."/>
            <person name="Sun H."/>
            <person name="Tunlid A."/>
            <person name="Henrissat B."/>
            <person name="Grigoriev I.V."/>
            <person name="Hibbett D.S."/>
            <person name="Martin F."/>
        </authorList>
    </citation>
    <scope>NUCLEOTIDE SEQUENCE [LARGE SCALE GENOMIC DNA]</scope>
    <source>
        <strain evidence="1 2">Koide BX008</strain>
    </source>
</reference>
<evidence type="ECO:0000313" key="2">
    <source>
        <dbReference type="Proteomes" id="UP000054549"/>
    </source>
</evidence>
<evidence type="ECO:0000313" key="1">
    <source>
        <dbReference type="EMBL" id="KIL71230.1"/>
    </source>
</evidence>
<dbReference type="InParanoid" id="A0A0C2T5N0"/>
<keyword evidence="2" id="KW-1185">Reference proteome</keyword>
<dbReference type="AlphaFoldDB" id="A0A0C2T5N0"/>
<organism evidence="1 2">
    <name type="scientific">Amanita muscaria (strain Koide BX008)</name>
    <dbReference type="NCBI Taxonomy" id="946122"/>
    <lineage>
        <taxon>Eukaryota</taxon>
        <taxon>Fungi</taxon>
        <taxon>Dikarya</taxon>
        <taxon>Basidiomycota</taxon>
        <taxon>Agaricomycotina</taxon>
        <taxon>Agaricomycetes</taxon>
        <taxon>Agaricomycetidae</taxon>
        <taxon>Agaricales</taxon>
        <taxon>Pluteineae</taxon>
        <taxon>Amanitaceae</taxon>
        <taxon>Amanita</taxon>
    </lineage>
</organism>
<dbReference type="Proteomes" id="UP000054549">
    <property type="component" value="Unassembled WGS sequence"/>
</dbReference>
<name>A0A0C2T5N0_AMAMK</name>
<feature type="non-terminal residue" evidence="1">
    <location>
        <position position="62"/>
    </location>
</feature>